<reference evidence="1" key="1">
    <citation type="submission" date="2023-03" db="UniProtKB">
        <authorList>
            <consortium name="EnsemblPlants"/>
        </authorList>
    </citation>
    <scope>IDENTIFICATION</scope>
</reference>
<evidence type="ECO:0000313" key="1">
    <source>
        <dbReference type="EnsemblPlants" id="MELO3C029575.2.1"/>
    </source>
</evidence>
<proteinExistence type="predicted"/>
<protein>
    <submittedName>
        <fullName evidence="1">Uncharacterized protein</fullName>
    </submittedName>
</protein>
<organism evidence="1">
    <name type="scientific">Cucumis melo</name>
    <name type="common">Muskmelon</name>
    <dbReference type="NCBI Taxonomy" id="3656"/>
    <lineage>
        <taxon>Eukaryota</taxon>
        <taxon>Viridiplantae</taxon>
        <taxon>Streptophyta</taxon>
        <taxon>Embryophyta</taxon>
        <taxon>Tracheophyta</taxon>
        <taxon>Spermatophyta</taxon>
        <taxon>Magnoliopsida</taxon>
        <taxon>eudicotyledons</taxon>
        <taxon>Gunneridae</taxon>
        <taxon>Pentapetalae</taxon>
        <taxon>rosids</taxon>
        <taxon>fabids</taxon>
        <taxon>Cucurbitales</taxon>
        <taxon>Cucurbitaceae</taxon>
        <taxon>Benincaseae</taxon>
        <taxon>Cucumis</taxon>
    </lineage>
</organism>
<dbReference type="AlphaFoldDB" id="A0A9I9E6R2"/>
<dbReference type="Gramene" id="MELO3C029575.2.1">
    <property type="protein sequence ID" value="MELO3C029575.2.1"/>
    <property type="gene ID" value="MELO3C029575.2"/>
</dbReference>
<name>A0A9I9E6R2_CUCME</name>
<sequence>MFRLSLTMKLIQASSWRCFTRLSICNHQFKKRPGANKIIHHGRQ</sequence>
<accession>A0A9I9E6R2</accession>
<dbReference type="EnsemblPlants" id="MELO3C029575.2.1">
    <property type="protein sequence ID" value="MELO3C029575.2.1"/>
    <property type="gene ID" value="MELO3C029575.2"/>
</dbReference>